<reference evidence="2" key="1">
    <citation type="submission" date="2020-03" db="EMBL/GenBank/DDBJ databases">
        <authorList>
            <person name="Weist P."/>
        </authorList>
    </citation>
    <scope>NUCLEOTIDE SEQUENCE</scope>
</reference>
<gene>
    <name evidence="2" type="ORF">PLEPLA_LOCUS39881</name>
</gene>
<evidence type="ECO:0000313" key="3">
    <source>
        <dbReference type="Proteomes" id="UP001153269"/>
    </source>
</evidence>
<organism evidence="2 3">
    <name type="scientific">Pleuronectes platessa</name>
    <name type="common">European plaice</name>
    <dbReference type="NCBI Taxonomy" id="8262"/>
    <lineage>
        <taxon>Eukaryota</taxon>
        <taxon>Metazoa</taxon>
        <taxon>Chordata</taxon>
        <taxon>Craniata</taxon>
        <taxon>Vertebrata</taxon>
        <taxon>Euteleostomi</taxon>
        <taxon>Actinopterygii</taxon>
        <taxon>Neopterygii</taxon>
        <taxon>Teleostei</taxon>
        <taxon>Neoteleostei</taxon>
        <taxon>Acanthomorphata</taxon>
        <taxon>Carangaria</taxon>
        <taxon>Pleuronectiformes</taxon>
        <taxon>Pleuronectoidei</taxon>
        <taxon>Pleuronectidae</taxon>
        <taxon>Pleuronectes</taxon>
    </lineage>
</organism>
<dbReference type="Proteomes" id="UP001153269">
    <property type="component" value="Unassembled WGS sequence"/>
</dbReference>
<dbReference type="AlphaFoldDB" id="A0A9N7VMT6"/>
<evidence type="ECO:0000256" key="1">
    <source>
        <dbReference type="SAM" id="MobiDB-lite"/>
    </source>
</evidence>
<feature type="compositionally biased region" description="Basic residues" evidence="1">
    <location>
        <begin position="1"/>
        <end position="13"/>
    </location>
</feature>
<name>A0A9N7VMT6_PLEPL</name>
<evidence type="ECO:0000313" key="2">
    <source>
        <dbReference type="EMBL" id="CAB1452142.1"/>
    </source>
</evidence>
<keyword evidence="3" id="KW-1185">Reference proteome</keyword>
<protein>
    <submittedName>
        <fullName evidence="2">Uncharacterized protein</fullName>
    </submittedName>
</protein>
<comment type="caution">
    <text evidence="2">The sequence shown here is derived from an EMBL/GenBank/DDBJ whole genome shotgun (WGS) entry which is preliminary data.</text>
</comment>
<sequence length="135" mass="16112">MNRSLQQKRKAKCKNANESLHQEPAQPKSSWSREVEVEKENQTLKEKVGQLQDQLKDKDSLLQKETKKRRVCCKAYIDYLVELTEFQAKRQVEVEKENQALKERVYLLKVRQRRLEDELTYKIQLNEATYGRVSE</sequence>
<feature type="region of interest" description="Disordered" evidence="1">
    <location>
        <begin position="1"/>
        <end position="36"/>
    </location>
</feature>
<dbReference type="EMBL" id="CADEAL010004117">
    <property type="protein sequence ID" value="CAB1452142.1"/>
    <property type="molecule type" value="Genomic_DNA"/>
</dbReference>
<accession>A0A9N7VMT6</accession>
<proteinExistence type="predicted"/>